<protein>
    <submittedName>
        <fullName evidence="2">FRG domain-containing protein</fullName>
    </submittedName>
</protein>
<proteinExistence type="predicted"/>
<feature type="domain" description="FRG" evidence="1">
    <location>
        <begin position="23"/>
        <end position="121"/>
    </location>
</feature>
<gene>
    <name evidence="2" type="ORF">FEM33_20075</name>
</gene>
<organism evidence="2 3">
    <name type="scientific">Dyadobacter flavalbus</name>
    <dbReference type="NCBI Taxonomy" id="2579942"/>
    <lineage>
        <taxon>Bacteria</taxon>
        <taxon>Pseudomonadati</taxon>
        <taxon>Bacteroidota</taxon>
        <taxon>Cytophagia</taxon>
        <taxon>Cytophagales</taxon>
        <taxon>Spirosomataceae</taxon>
        <taxon>Dyadobacter</taxon>
    </lineage>
</organism>
<sequence length="259" mass="30132">MKSVEITAIDQFIREIVGLRKNDFDFLIFRGQRVDAPLVPSIARYFHNDDITAIEKRMLMELKNRGKLLLPNTMAEEWELLILAQHYGLKTRLLDWSSNPLVALYFAIRDIDDSETPSFVYAFMGNNDQVIDKDQVPAQEEFSSPFNITELKVLRPSFNNERIIAQSGWFTVHPYSEENKGFIPMQIDEDVKLNVIEFTIVPGIKRMLMDHLNMLGFNAHTLFPELSGLCHYLNWEYLYQRASVQDLCAIDKHVEINNE</sequence>
<dbReference type="Proteomes" id="UP000323994">
    <property type="component" value="Unassembled WGS sequence"/>
</dbReference>
<comment type="caution">
    <text evidence="2">The sequence shown here is derived from an EMBL/GenBank/DDBJ whole genome shotgun (WGS) entry which is preliminary data.</text>
</comment>
<dbReference type="Pfam" id="PF08867">
    <property type="entry name" value="FRG"/>
    <property type="match status" value="1"/>
</dbReference>
<dbReference type="OrthoDB" id="9816036at2"/>
<dbReference type="InterPro" id="IPR014966">
    <property type="entry name" value="FRG-dom"/>
</dbReference>
<evidence type="ECO:0000313" key="2">
    <source>
        <dbReference type="EMBL" id="KAA6437021.1"/>
    </source>
</evidence>
<dbReference type="AlphaFoldDB" id="A0A5M8QP66"/>
<dbReference type="SMART" id="SM00901">
    <property type="entry name" value="FRG"/>
    <property type="match status" value="1"/>
</dbReference>
<dbReference type="EMBL" id="VBSN01000059">
    <property type="protein sequence ID" value="KAA6437021.1"/>
    <property type="molecule type" value="Genomic_DNA"/>
</dbReference>
<keyword evidence="3" id="KW-1185">Reference proteome</keyword>
<evidence type="ECO:0000259" key="1">
    <source>
        <dbReference type="SMART" id="SM00901"/>
    </source>
</evidence>
<reference evidence="2 3" key="1">
    <citation type="submission" date="2019-05" db="EMBL/GenBank/DDBJ databases">
        <authorList>
            <person name="Qu J.-H."/>
        </authorList>
    </citation>
    <scope>NUCLEOTIDE SEQUENCE [LARGE SCALE GENOMIC DNA]</scope>
    <source>
        <strain evidence="2 3">NS28</strain>
    </source>
</reference>
<accession>A0A5M8QP66</accession>
<name>A0A5M8QP66_9BACT</name>
<dbReference type="RefSeq" id="WP_139013779.1">
    <property type="nucleotide sequence ID" value="NZ_VBSN01000059.1"/>
</dbReference>
<evidence type="ECO:0000313" key="3">
    <source>
        <dbReference type="Proteomes" id="UP000323994"/>
    </source>
</evidence>